<feature type="transmembrane region" description="Helical" evidence="11">
    <location>
        <begin position="6"/>
        <end position="28"/>
    </location>
</feature>
<feature type="transmembrane region" description="Helical" evidence="11">
    <location>
        <begin position="183"/>
        <end position="208"/>
    </location>
</feature>
<evidence type="ECO:0000313" key="14">
    <source>
        <dbReference type="RefSeq" id="XP_016045501.2"/>
    </source>
</evidence>
<evidence type="ECO:0000256" key="2">
    <source>
        <dbReference type="ARBA" id="ARBA00010663"/>
    </source>
</evidence>
<dbReference type="eggNOG" id="ENOG502RD1P">
    <property type="taxonomic scope" value="Eukaryota"/>
</dbReference>
<dbReference type="RefSeq" id="XP_016045501.2">
    <property type="nucleotide sequence ID" value="XM_016190015.2"/>
</dbReference>
<dbReference type="InterPro" id="IPR004072">
    <property type="entry name" value="Vmron_rcpt_1"/>
</dbReference>
<dbReference type="Pfam" id="PF03402">
    <property type="entry name" value="V1R"/>
    <property type="match status" value="1"/>
</dbReference>
<dbReference type="InterPro" id="IPR017452">
    <property type="entry name" value="GPCR_Rhodpsn_7TM"/>
</dbReference>
<proteinExistence type="inferred from homology"/>
<dbReference type="OrthoDB" id="9606139at2759"/>
<evidence type="ECO:0000256" key="10">
    <source>
        <dbReference type="ARBA" id="ARBA00023224"/>
    </source>
</evidence>
<evidence type="ECO:0000256" key="1">
    <source>
        <dbReference type="ARBA" id="ARBA00004651"/>
    </source>
</evidence>
<dbReference type="PANTHER" id="PTHR24062">
    <property type="entry name" value="VOMERONASAL TYPE-1 RECEPTOR"/>
    <property type="match status" value="1"/>
</dbReference>
<protein>
    <recommendedName>
        <fullName evidence="11">Vomeronasal type-1 receptor</fullName>
    </recommendedName>
</protein>
<evidence type="ECO:0000256" key="8">
    <source>
        <dbReference type="ARBA" id="ARBA00023136"/>
    </source>
</evidence>
<keyword evidence="9 11" id="KW-0675">Receptor</keyword>
<dbReference type="GeneID" id="103117190"/>
<dbReference type="GO" id="GO:0016503">
    <property type="term" value="F:pheromone receptor activity"/>
    <property type="evidence" value="ECO:0007669"/>
    <property type="project" value="InterPro"/>
</dbReference>
<evidence type="ECO:0000256" key="4">
    <source>
        <dbReference type="ARBA" id="ARBA00022507"/>
    </source>
</evidence>
<dbReference type="Proteomes" id="UP001652624">
    <property type="component" value="Chromosome 9"/>
</dbReference>
<keyword evidence="7 11" id="KW-0297">G-protein coupled receptor</keyword>
<name>A0A1S3WGI0_ERIEU</name>
<feature type="transmembrane region" description="Helical" evidence="11">
    <location>
        <begin position="90"/>
        <end position="110"/>
    </location>
</feature>
<reference evidence="14" key="1">
    <citation type="submission" date="2025-08" db="UniProtKB">
        <authorList>
            <consortium name="RefSeq"/>
        </authorList>
    </citation>
    <scope>IDENTIFICATION</scope>
</reference>
<dbReference type="PROSITE" id="PS50262">
    <property type="entry name" value="G_PROTEIN_RECEP_F1_2"/>
    <property type="match status" value="1"/>
</dbReference>
<evidence type="ECO:0000256" key="5">
    <source>
        <dbReference type="ARBA" id="ARBA00022692"/>
    </source>
</evidence>
<evidence type="ECO:0000313" key="13">
    <source>
        <dbReference type="Proteomes" id="UP001652624"/>
    </source>
</evidence>
<feature type="domain" description="G-protein coupled receptors family 1 profile" evidence="12">
    <location>
        <begin position="22"/>
        <end position="268"/>
    </location>
</feature>
<dbReference type="SUPFAM" id="SSF81321">
    <property type="entry name" value="Family A G protein-coupled receptor-like"/>
    <property type="match status" value="1"/>
</dbReference>
<keyword evidence="8 11" id="KW-0472">Membrane</keyword>
<evidence type="ECO:0000256" key="9">
    <source>
        <dbReference type="ARBA" id="ARBA00023170"/>
    </source>
</evidence>
<dbReference type="GO" id="GO:0007606">
    <property type="term" value="P:sensory perception of chemical stimulus"/>
    <property type="evidence" value="ECO:0007669"/>
    <property type="project" value="UniProtKB-ARBA"/>
</dbReference>
<evidence type="ECO:0000256" key="7">
    <source>
        <dbReference type="ARBA" id="ARBA00023040"/>
    </source>
</evidence>
<accession>A0A1S3WGI0</accession>
<evidence type="ECO:0000256" key="3">
    <source>
        <dbReference type="ARBA" id="ARBA00022475"/>
    </source>
</evidence>
<feature type="transmembrane region" description="Helical" evidence="11">
    <location>
        <begin position="49"/>
        <end position="70"/>
    </location>
</feature>
<organism evidence="13 14">
    <name type="scientific">Erinaceus europaeus</name>
    <name type="common">Western European hedgehog</name>
    <dbReference type="NCBI Taxonomy" id="9365"/>
    <lineage>
        <taxon>Eukaryota</taxon>
        <taxon>Metazoa</taxon>
        <taxon>Chordata</taxon>
        <taxon>Craniata</taxon>
        <taxon>Vertebrata</taxon>
        <taxon>Euteleostomi</taxon>
        <taxon>Mammalia</taxon>
        <taxon>Eutheria</taxon>
        <taxon>Laurasiatheria</taxon>
        <taxon>Eulipotyphla</taxon>
        <taxon>Erinaceidae</taxon>
        <taxon>Erinaceinae</taxon>
        <taxon>Erinaceus</taxon>
    </lineage>
</organism>
<comment type="subcellular location">
    <subcellularLocation>
        <location evidence="1 11">Cell membrane</location>
        <topology evidence="1 11">Multi-pass membrane protein</topology>
    </subcellularLocation>
</comment>
<keyword evidence="13" id="KW-1185">Reference proteome</keyword>
<gene>
    <name evidence="14" type="primary">LOC103117190</name>
</gene>
<dbReference type="AlphaFoldDB" id="A0A1S3WGI0"/>
<feature type="transmembrane region" description="Helical" evidence="11">
    <location>
        <begin position="130"/>
        <end position="152"/>
    </location>
</feature>
<dbReference type="InParanoid" id="A0A1S3WGI0"/>
<dbReference type="PRINTS" id="PR01534">
    <property type="entry name" value="VOMERONASL1R"/>
</dbReference>
<evidence type="ECO:0000259" key="12">
    <source>
        <dbReference type="PROSITE" id="PS50262"/>
    </source>
</evidence>
<feature type="transmembrane region" description="Helical" evidence="11">
    <location>
        <begin position="236"/>
        <end position="259"/>
    </location>
</feature>
<keyword evidence="4 11" id="KW-0589">Pheromone response</keyword>
<dbReference type="Gene3D" id="1.20.1070.10">
    <property type="entry name" value="Rhodopsin 7-helix transmembrane proteins"/>
    <property type="match status" value="1"/>
</dbReference>
<sequence>MTLGDLAFGTITLFQSAAGILGNIWLLYHCFYIHFAGCKFKPTDLILKHLALANSLLILTKGVPQVVAVFGSNSSYSDFECKLVFYLYRVGRGVSFGATCLLSVFQAFTISSWKPRWMALKVKAYKYIDFFSLLCWILHMLINSIFPIRVVYKWNNKNITKETSVGYCLGISQGKIRDLLLEAIFYLPGCLSLGLMLWASSTMVVILYKHRQRVQHIHQTNLFPRPSLETRAIQRVLILVMSFVTFYALSSFFSIYVALTENPSQSLS</sequence>
<keyword evidence="5 11" id="KW-0812">Transmembrane</keyword>
<keyword evidence="6 11" id="KW-1133">Transmembrane helix</keyword>
<dbReference type="GO" id="GO:0019236">
    <property type="term" value="P:response to pheromone"/>
    <property type="evidence" value="ECO:0007669"/>
    <property type="project" value="UniProtKB-KW"/>
</dbReference>
<dbReference type="GO" id="GO:0005886">
    <property type="term" value="C:plasma membrane"/>
    <property type="evidence" value="ECO:0007669"/>
    <property type="project" value="UniProtKB-SubCell"/>
</dbReference>
<evidence type="ECO:0000256" key="11">
    <source>
        <dbReference type="RuleBase" id="RU364061"/>
    </source>
</evidence>
<comment type="similarity">
    <text evidence="2 11">Belongs to the G-protein coupled receptor 1 family.</text>
</comment>
<keyword evidence="10 11" id="KW-0807">Transducer</keyword>
<keyword evidence="3 11" id="KW-1003">Cell membrane</keyword>
<evidence type="ECO:0000256" key="6">
    <source>
        <dbReference type="ARBA" id="ARBA00022989"/>
    </source>
</evidence>